<evidence type="ECO:0000256" key="5">
    <source>
        <dbReference type="ARBA" id="ARBA00012266"/>
    </source>
</evidence>
<comment type="cofactor">
    <cofactor evidence="1 15">
        <name>Mg(2+)</name>
        <dbReference type="ChEBI" id="CHEBI:18420"/>
    </cofactor>
</comment>
<dbReference type="Pfam" id="PF00425">
    <property type="entry name" value="Chorismate_bind"/>
    <property type="match status" value="1"/>
</dbReference>
<dbReference type="PANTHER" id="PTHR11236:SF48">
    <property type="entry name" value="ISOCHORISMATE SYNTHASE MENF"/>
    <property type="match status" value="1"/>
</dbReference>
<evidence type="ECO:0000256" key="6">
    <source>
        <dbReference type="ARBA" id="ARBA00020653"/>
    </source>
</evidence>
<sequence length="515" mass="55787">MTSERPPLEPSLEDFAAAYAKGGGVVWTKRVSDLETPVSALLKFGADRPGTFLLESVQGGDFRGRYSIIGLRPDLVWRVKDGRAEQSRGGFADSAFRAHKDAPLKSLRKLLAKSALELPPSLPPMAAGLFGYLGYDMARFMEKLPDNTADPIGTPDALLVRPTVICVFDNVTSEITLVTPARPRSGQGAAEAYHAAGQRLMRIARALDRPLPKLPSRPAASKPREPVSNTTPDDYRALVEKCKTYTRTGDIFQVVPSQRFSAPFAHEPLALYRSLRRLNPSPFMYYLNFQDFSVVGSSPEILVRLRGDTVTIRPIAGTRPRGATPAEDLALEHELLADPKERAEHLMLVDLARNDLGRVAVRGGASGNLAAAADAGSKHVRVTESFTIERYSHVMHIVSNVEGELAQGLNALDALIAGFPHGTVTGAPKIRAMEIINEVEKHRRGIYAGGVGYFGAGGDMDTCIALRTGVVKHGMLYVQAGGGVVLDSDPEAELQETLHKSRAVFGAAAEAWRYD</sequence>
<evidence type="ECO:0000256" key="4">
    <source>
        <dbReference type="ARBA" id="ARBA00011575"/>
    </source>
</evidence>
<gene>
    <name evidence="15 19" type="primary">trpE</name>
    <name evidence="19" type="ORF">DSM104635_02034</name>
</gene>
<comment type="function">
    <text evidence="13 15">Part of a heterotetrameric complex that catalyzes the two-step biosynthesis of anthranilate, an intermediate in the biosynthesis of L-tryptophan. In the first step, the glutamine-binding beta subunit (TrpG) of anthranilate synthase (AS) provides the glutamine amidotransferase activity which generates ammonia as a substrate that, along with chorismate, is used in the second step, catalyzed by the large alpha subunit of AS (TrpE) to produce anthranilate. In the absence of TrpG, TrpE can synthesize anthranilate directly from chorismate and high concentrations of ammonia.</text>
</comment>
<evidence type="ECO:0000256" key="1">
    <source>
        <dbReference type="ARBA" id="ARBA00001946"/>
    </source>
</evidence>
<reference evidence="20" key="1">
    <citation type="submission" date="2019-12" db="EMBL/GenBank/DDBJ databases">
        <title>Complete genome of Terracaulis silvestris 0127_4.</title>
        <authorList>
            <person name="Vieira S."/>
            <person name="Riedel T."/>
            <person name="Sproer C."/>
            <person name="Pascual J."/>
            <person name="Boedeker C."/>
            <person name="Overmann J."/>
        </authorList>
    </citation>
    <scope>NUCLEOTIDE SEQUENCE [LARGE SCALE GENOMIC DNA]</scope>
    <source>
        <strain evidence="20">0127_4</strain>
    </source>
</reference>
<dbReference type="Pfam" id="PF04715">
    <property type="entry name" value="Anth_synt_I_N"/>
    <property type="match status" value="1"/>
</dbReference>
<dbReference type="InterPro" id="IPR005801">
    <property type="entry name" value="ADC_synthase"/>
</dbReference>
<evidence type="ECO:0000259" key="18">
    <source>
        <dbReference type="Pfam" id="PF04715"/>
    </source>
</evidence>
<feature type="region of interest" description="Disordered" evidence="16">
    <location>
        <begin position="211"/>
        <end position="232"/>
    </location>
</feature>
<dbReference type="InterPro" id="IPR005256">
    <property type="entry name" value="Anth_synth_I_PabB"/>
</dbReference>
<keyword evidence="11 15" id="KW-0057">Aromatic amino acid biosynthesis</keyword>
<feature type="domain" description="Chorismate-utilising enzyme C-terminal" evidence="17">
    <location>
        <begin position="233"/>
        <end position="500"/>
    </location>
</feature>
<dbReference type="InterPro" id="IPR015890">
    <property type="entry name" value="Chorismate_C"/>
</dbReference>
<dbReference type="NCBIfam" id="TIGR00564">
    <property type="entry name" value="trpE_most"/>
    <property type="match status" value="1"/>
</dbReference>
<evidence type="ECO:0000256" key="14">
    <source>
        <dbReference type="ARBA" id="ARBA00047683"/>
    </source>
</evidence>
<comment type="similarity">
    <text evidence="3 15">Belongs to the anthranilate synthase component I family.</text>
</comment>
<dbReference type="EMBL" id="CP047045">
    <property type="protein sequence ID" value="QGZ95190.1"/>
    <property type="molecule type" value="Genomic_DNA"/>
</dbReference>
<evidence type="ECO:0000256" key="9">
    <source>
        <dbReference type="ARBA" id="ARBA00022822"/>
    </source>
</evidence>
<keyword evidence="8 15" id="KW-0479">Metal-binding</keyword>
<evidence type="ECO:0000259" key="17">
    <source>
        <dbReference type="Pfam" id="PF00425"/>
    </source>
</evidence>
<evidence type="ECO:0000256" key="3">
    <source>
        <dbReference type="ARBA" id="ARBA00009562"/>
    </source>
</evidence>
<evidence type="ECO:0000313" key="19">
    <source>
        <dbReference type="EMBL" id="QGZ95190.1"/>
    </source>
</evidence>
<dbReference type="UniPathway" id="UPA00035">
    <property type="reaction ID" value="UER00040"/>
</dbReference>
<dbReference type="KEGG" id="tsv:DSM104635_02034"/>
<keyword evidence="20" id="KW-1185">Reference proteome</keyword>
<dbReference type="RefSeq" id="WP_158766072.1">
    <property type="nucleotide sequence ID" value="NZ_CP047045.1"/>
</dbReference>
<dbReference type="GO" id="GO:0000162">
    <property type="term" value="P:L-tryptophan biosynthetic process"/>
    <property type="evidence" value="ECO:0007669"/>
    <property type="project" value="UniProtKB-UniPathway"/>
</dbReference>
<dbReference type="GO" id="GO:0046872">
    <property type="term" value="F:metal ion binding"/>
    <property type="evidence" value="ECO:0007669"/>
    <property type="project" value="UniProtKB-KW"/>
</dbReference>
<dbReference type="InterPro" id="IPR006805">
    <property type="entry name" value="Anth_synth_I_N"/>
</dbReference>
<keyword evidence="12 15" id="KW-0456">Lyase</keyword>
<organism evidence="19 20">
    <name type="scientific">Terricaulis silvestris</name>
    <dbReference type="NCBI Taxonomy" id="2686094"/>
    <lineage>
        <taxon>Bacteria</taxon>
        <taxon>Pseudomonadati</taxon>
        <taxon>Pseudomonadota</taxon>
        <taxon>Alphaproteobacteria</taxon>
        <taxon>Caulobacterales</taxon>
        <taxon>Caulobacteraceae</taxon>
        <taxon>Terricaulis</taxon>
    </lineage>
</organism>
<accession>A0A6I6MJ71</accession>
<protein>
    <recommendedName>
        <fullName evidence="6 15">Anthranilate synthase component 1</fullName>
        <ecNumber evidence="5 15">4.1.3.27</ecNumber>
    </recommendedName>
</protein>
<evidence type="ECO:0000256" key="16">
    <source>
        <dbReference type="SAM" id="MobiDB-lite"/>
    </source>
</evidence>
<evidence type="ECO:0000256" key="7">
    <source>
        <dbReference type="ARBA" id="ARBA00022605"/>
    </source>
</evidence>
<dbReference type="Proteomes" id="UP000431269">
    <property type="component" value="Chromosome"/>
</dbReference>
<proteinExistence type="inferred from homology"/>
<evidence type="ECO:0000256" key="13">
    <source>
        <dbReference type="ARBA" id="ARBA00025634"/>
    </source>
</evidence>
<evidence type="ECO:0000256" key="15">
    <source>
        <dbReference type="RuleBase" id="RU364045"/>
    </source>
</evidence>
<feature type="domain" description="Anthranilate synthase component I N-terminal" evidence="18">
    <location>
        <begin position="33"/>
        <end position="177"/>
    </location>
</feature>
<comment type="pathway">
    <text evidence="2 15">Amino-acid biosynthesis; L-tryptophan biosynthesis; L-tryptophan from chorismate: step 1/5.</text>
</comment>
<dbReference type="EC" id="4.1.3.27" evidence="5 15"/>
<dbReference type="SUPFAM" id="SSF56322">
    <property type="entry name" value="ADC synthase"/>
    <property type="match status" value="1"/>
</dbReference>
<evidence type="ECO:0000256" key="12">
    <source>
        <dbReference type="ARBA" id="ARBA00023239"/>
    </source>
</evidence>
<comment type="subunit">
    <text evidence="4 15">Heterotetramer consisting of two non-identical subunits: a beta subunit (TrpG) and a large alpha subunit (TrpE).</text>
</comment>
<dbReference type="PANTHER" id="PTHR11236">
    <property type="entry name" value="AMINOBENZOATE/ANTHRANILATE SYNTHASE"/>
    <property type="match status" value="1"/>
</dbReference>
<evidence type="ECO:0000256" key="2">
    <source>
        <dbReference type="ARBA" id="ARBA00004873"/>
    </source>
</evidence>
<comment type="catalytic activity">
    <reaction evidence="14 15">
        <text>chorismate + L-glutamine = anthranilate + pyruvate + L-glutamate + H(+)</text>
        <dbReference type="Rhea" id="RHEA:21732"/>
        <dbReference type="ChEBI" id="CHEBI:15361"/>
        <dbReference type="ChEBI" id="CHEBI:15378"/>
        <dbReference type="ChEBI" id="CHEBI:16567"/>
        <dbReference type="ChEBI" id="CHEBI:29748"/>
        <dbReference type="ChEBI" id="CHEBI:29985"/>
        <dbReference type="ChEBI" id="CHEBI:58359"/>
        <dbReference type="EC" id="4.1.3.27"/>
    </reaction>
</comment>
<dbReference type="GO" id="GO:0004049">
    <property type="term" value="F:anthranilate synthase activity"/>
    <property type="evidence" value="ECO:0007669"/>
    <property type="project" value="UniProtKB-EC"/>
</dbReference>
<dbReference type="PRINTS" id="PR00095">
    <property type="entry name" value="ANTSNTHASEI"/>
</dbReference>
<keyword evidence="7 15" id="KW-0028">Amino-acid biosynthesis</keyword>
<keyword evidence="9 15" id="KW-0822">Tryptophan biosynthesis</keyword>
<evidence type="ECO:0000256" key="10">
    <source>
        <dbReference type="ARBA" id="ARBA00022842"/>
    </source>
</evidence>
<evidence type="ECO:0000256" key="11">
    <source>
        <dbReference type="ARBA" id="ARBA00023141"/>
    </source>
</evidence>
<evidence type="ECO:0000313" key="20">
    <source>
        <dbReference type="Proteomes" id="UP000431269"/>
    </source>
</evidence>
<evidence type="ECO:0000256" key="8">
    <source>
        <dbReference type="ARBA" id="ARBA00022723"/>
    </source>
</evidence>
<dbReference type="AlphaFoldDB" id="A0A6I6MJ71"/>
<name>A0A6I6MJ71_9CAUL</name>
<keyword evidence="10 15" id="KW-0460">Magnesium</keyword>
<dbReference type="Gene3D" id="3.60.120.10">
    <property type="entry name" value="Anthranilate synthase"/>
    <property type="match status" value="1"/>
</dbReference>
<dbReference type="InterPro" id="IPR019999">
    <property type="entry name" value="Anth_synth_I-like"/>
</dbReference>